<reference evidence="7 8" key="1">
    <citation type="submission" date="2015-05" db="EMBL/GenBank/DDBJ databases">
        <title>Complete genome sequence of Corynebacterium epidermidicanis DSM 45586, isolated from the skin of a dog suffering from pruritus.</title>
        <authorList>
            <person name="Ruckert C."/>
            <person name="Albersmeier A."/>
            <person name="Winkler A."/>
            <person name="Tauch A."/>
        </authorList>
    </citation>
    <scope>NUCLEOTIDE SEQUENCE [LARGE SCALE GENOMIC DNA]</scope>
    <source>
        <strain evidence="7 8">DSM 45586</strain>
    </source>
</reference>
<dbReference type="EMBL" id="CP011541">
    <property type="protein sequence ID" value="AKK03371.1"/>
    <property type="molecule type" value="Genomic_DNA"/>
</dbReference>
<comment type="subcellular location">
    <subcellularLocation>
        <location evidence="1">Membrane</location>
        <topology evidence="1">Multi-pass membrane protein</topology>
    </subcellularLocation>
</comment>
<dbReference type="Pfam" id="PF01554">
    <property type="entry name" value="MatE"/>
    <property type="match status" value="2"/>
</dbReference>
<evidence type="ECO:0000256" key="3">
    <source>
        <dbReference type="ARBA" id="ARBA00022692"/>
    </source>
</evidence>
<evidence type="ECO:0000256" key="5">
    <source>
        <dbReference type="ARBA" id="ARBA00023136"/>
    </source>
</evidence>
<dbReference type="Proteomes" id="UP000035368">
    <property type="component" value="Chromosome"/>
</dbReference>
<dbReference type="PATRIC" id="fig|1050174.4.peg.1532"/>
<keyword evidence="8" id="KW-1185">Reference proteome</keyword>
<evidence type="ECO:0000256" key="1">
    <source>
        <dbReference type="ARBA" id="ARBA00004141"/>
    </source>
</evidence>
<feature type="transmembrane region" description="Helical" evidence="6">
    <location>
        <begin position="99"/>
        <end position="118"/>
    </location>
</feature>
<dbReference type="KEGG" id="cei:CEPID_07605"/>
<feature type="transmembrane region" description="Helical" evidence="6">
    <location>
        <begin position="317"/>
        <end position="339"/>
    </location>
</feature>
<sequence length="446" mass="46546">MSTSFSSPSHPVEVSTAKVLRLALPALGVLAAAPLYLLLDTAVVGRLGATDLAALGAATTIQAQVTTQLTFLSYGTTARSAQHHGAGRHDDAVGEGVQASWLALGVGLLLMTLIITAAPTLTRWLAGDATVAGEATQWLRVAACGIPLILLTMAGNGWLRGIQNTRLPLIFTLLGVGPSAALVPVLVGRYGIVGSAWANLIGETITSLCFIGALVAMHRGSWMPQRKVMVAQLQLGKNLIARSLLFQVSFVSAAAVAGRFGASSLAAHQVMLQLWSFLTLVLDSLAIAAQALIGAIVGGTRAGTATGDQARRAGSKIVRISVLLAVGLCVILACGYQAIPRIFTQDATVLATMAPLWWLLVGMVAMGGVVFAFDGVLMGASDMKFLRNATALSALVGFLPAIWLSLLCDWSLTGVWCGLALFIFLRMIAVVWRFKSMAWLGTSAGT</sequence>
<comment type="similarity">
    <text evidence="2">Belongs to the multi antimicrobial extrusion (MATE) (TC 2.A.66.1) family.</text>
</comment>
<feature type="transmembrane region" description="Helical" evidence="6">
    <location>
        <begin position="410"/>
        <end position="432"/>
    </location>
</feature>
<evidence type="ECO:0000256" key="2">
    <source>
        <dbReference type="ARBA" id="ARBA00010199"/>
    </source>
</evidence>
<gene>
    <name evidence="7" type="primary">dinF</name>
    <name evidence="7" type="ORF">CEPID_07605</name>
</gene>
<dbReference type="PANTHER" id="PTHR42893">
    <property type="entry name" value="PROTEIN DETOXIFICATION 44, CHLOROPLASTIC-RELATED"/>
    <property type="match status" value="1"/>
</dbReference>
<dbReference type="GO" id="GO:0042910">
    <property type="term" value="F:xenobiotic transmembrane transporter activity"/>
    <property type="evidence" value="ECO:0007669"/>
    <property type="project" value="InterPro"/>
</dbReference>
<dbReference type="InterPro" id="IPR044644">
    <property type="entry name" value="DinF-like"/>
</dbReference>
<name>A0A0G3GQ83_9CORY</name>
<feature type="transmembrane region" description="Helical" evidence="6">
    <location>
        <begin position="20"/>
        <end position="39"/>
    </location>
</feature>
<dbReference type="AlphaFoldDB" id="A0A0G3GQ83"/>
<dbReference type="STRING" id="1050174.CEPID_07605"/>
<feature type="transmembrane region" description="Helical" evidence="6">
    <location>
        <begin position="385"/>
        <end position="404"/>
    </location>
</feature>
<feature type="transmembrane region" description="Helical" evidence="6">
    <location>
        <begin position="239"/>
        <end position="262"/>
    </location>
</feature>
<feature type="transmembrane region" description="Helical" evidence="6">
    <location>
        <begin position="171"/>
        <end position="190"/>
    </location>
</feature>
<dbReference type="CDD" id="cd13136">
    <property type="entry name" value="MATE_DinF_like"/>
    <property type="match status" value="1"/>
</dbReference>
<feature type="transmembrane region" description="Helical" evidence="6">
    <location>
        <begin position="138"/>
        <end position="159"/>
    </location>
</feature>
<keyword evidence="5 6" id="KW-0472">Membrane</keyword>
<dbReference type="RefSeq" id="WP_047240420.1">
    <property type="nucleotide sequence ID" value="NZ_CP011541.1"/>
</dbReference>
<evidence type="ECO:0000313" key="8">
    <source>
        <dbReference type="Proteomes" id="UP000035368"/>
    </source>
</evidence>
<keyword evidence="3 6" id="KW-0812">Transmembrane</keyword>
<dbReference type="InterPro" id="IPR002528">
    <property type="entry name" value="MATE_fam"/>
</dbReference>
<dbReference type="GO" id="GO:0015297">
    <property type="term" value="F:antiporter activity"/>
    <property type="evidence" value="ECO:0007669"/>
    <property type="project" value="InterPro"/>
</dbReference>
<accession>A0A0G3GQ83</accession>
<keyword evidence="4 6" id="KW-1133">Transmembrane helix</keyword>
<dbReference type="PANTHER" id="PTHR42893:SF46">
    <property type="entry name" value="PROTEIN DETOXIFICATION 44, CHLOROPLASTIC"/>
    <property type="match status" value="1"/>
</dbReference>
<feature type="transmembrane region" description="Helical" evidence="6">
    <location>
        <begin position="196"/>
        <end position="218"/>
    </location>
</feature>
<feature type="transmembrane region" description="Helical" evidence="6">
    <location>
        <begin position="351"/>
        <end position="373"/>
    </location>
</feature>
<evidence type="ECO:0000256" key="6">
    <source>
        <dbReference type="SAM" id="Phobius"/>
    </source>
</evidence>
<organism evidence="7 8">
    <name type="scientific">Corynebacterium epidermidicanis</name>
    <dbReference type="NCBI Taxonomy" id="1050174"/>
    <lineage>
        <taxon>Bacteria</taxon>
        <taxon>Bacillati</taxon>
        <taxon>Actinomycetota</taxon>
        <taxon>Actinomycetes</taxon>
        <taxon>Mycobacteriales</taxon>
        <taxon>Corynebacteriaceae</taxon>
        <taxon>Corynebacterium</taxon>
    </lineage>
</organism>
<evidence type="ECO:0000256" key="4">
    <source>
        <dbReference type="ARBA" id="ARBA00022989"/>
    </source>
</evidence>
<proteinExistence type="inferred from homology"/>
<evidence type="ECO:0000313" key="7">
    <source>
        <dbReference type="EMBL" id="AKK03371.1"/>
    </source>
</evidence>
<dbReference type="GO" id="GO:0005886">
    <property type="term" value="C:plasma membrane"/>
    <property type="evidence" value="ECO:0007669"/>
    <property type="project" value="TreeGrafter"/>
</dbReference>
<dbReference type="OrthoDB" id="5242355at2"/>
<protein>
    <submittedName>
        <fullName evidence="7">Putative efflux protein, MATE family</fullName>
    </submittedName>
</protein>
<feature type="transmembrane region" description="Helical" evidence="6">
    <location>
        <begin position="274"/>
        <end position="297"/>
    </location>
</feature>
<dbReference type="NCBIfam" id="TIGR00797">
    <property type="entry name" value="matE"/>
    <property type="match status" value="1"/>
</dbReference>